<dbReference type="PANTHER" id="PTHR42852:SF17">
    <property type="entry name" value="THIOREDOXIN-LIKE PROTEIN HI_1115"/>
    <property type="match status" value="1"/>
</dbReference>
<dbReference type="InterPro" id="IPR050553">
    <property type="entry name" value="Thioredoxin_ResA/DsbE_sf"/>
</dbReference>
<dbReference type="GO" id="GO:0016209">
    <property type="term" value="F:antioxidant activity"/>
    <property type="evidence" value="ECO:0007669"/>
    <property type="project" value="InterPro"/>
</dbReference>
<dbReference type="CDD" id="cd03011">
    <property type="entry name" value="TlpA_like_ScsD_MtbDsbE"/>
    <property type="match status" value="1"/>
</dbReference>
<dbReference type="EMBL" id="RSFE01000006">
    <property type="protein sequence ID" value="RWU09329.1"/>
    <property type="molecule type" value="Genomic_DNA"/>
</dbReference>
<dbReference type="PROSITE" id="PS51352">
    <property type="entry name" value="THIOREDOXIN_2"/>
    <property type="match status" value="1"/>
</dbReference>
<reference evidence="2 3" key="1">
    <citation type="submission" date="2018-12" db="EMBL/GenBank/DDBJ databases">
        <authorList>
            <person name="Li A."/>
            <person name="Zhang M."/>
            <person name="Zhu H."/>
        </authorList>
    </citation>
    <scope>NUCLEOTIDE SEQUENCE [LARGE SCALE GENOMIC DNA]</scope>
    <source>
        <strain evidence="2 3">R04H25</strain>
    </source>
</reference>
<name>A0A443YYW2_9GAMM</name>
<dbReference type="InterPro" id="IPR000866">
    <property type="entry name" value="AhpC/TSA"/>
</dbReference>
<evidence type="ECO:0000259" key="1">
    <source>
        <dbReference type="PROSITE" id="PS51352"/>
    </source>
</evidence>
<gene>
    <name evidence="2" type="ORF">EGC76_09035</name>
</gene>
<comment type="caution">
    <text evidence="2">The sequence shown here is derived from an EMBL/GenBank/DDBJ whole genome shotgun (WGS) entry which is preliminary data.</text>
</comment>
<dbReference type="SUPFAM" id="SSF52833">
    <property type="entry name" value="Thioredoxin-like"/>
    <property type="match status" value="1"/>
</dbReference>
<keyword evidence="3" id="KW-1185">Reference proteome</keyword>
<dbReference type="Proteomes" id="UP000288789">
    <property type="component" value="Unassembled WGS sequence"/>
</dbReference>
<dbReference type="OrthoDB" id="9796554at2"/>
<evidence type="ECO:0000313" key="2">
    <source>
        <dbReference type="EMBL" id="RWU09329.1"/>
    </source>
</evidence>
<dbReference type="AlphaFoldDB" id="A0A443YYW2"/>
<dbReference type="PANTHER" id="PTHR42852">
    <property type="entry name" value="THIOL:DISULFIDE INTERCHANGE PROTEIN DSBE"/>
    <property type="match status" value="1"/>
</dbReference>
<dbReference type="RefSeq" id="WP_128352667.1">
    <property type="nucleotide sequence ID" value="NZ_CAXBCQ010000005.1"/>
</dbReference>
<dbReference type="Gene3D" id="3.40.30.10">
    <property type="entry name" value="Glutaredoxin"/>
    <property type="match status" value="1"/>
</dbReference>
<dbReference type="GO" id="GO:0016491">
    <property type="term" value="F:oxidoreductase activity"/>
    <property type="evidence" value="ECO:0007669"/>
    <property type="project" value="InterPro"/>
</dbReference>
<sequence>MKIIKSVLIYLVLFIAISYAVDSWRSRGLPSGPIDAFTLVTLEQQQTDIVALSHEQPVLVYFWATWCPICDWVSPSINWLSESHQVVTVAIRSGTDERVKHFLREHDYQFVTVNDNTGELARRWQVTATPTVAIIANGEIVSYTTGASTPVGLWLRLWWARLTH</sequence>
<organism evidence="2 3">
    <name type="scientific">Pseudidiomarina gelatinasegens</name>
    <dbReference type="NCBI Taxonomy" id="2487740"/>
    <lineage>
        <taxon>Bacteria</taxon>
        <taxon>Pseudomonadati</taxon>
        <taxon>Pseudomonadota</taxon>
        <taxon>Gammaproteobacteria</taxon>
        <taxon>Alteromonadales</taxon>
        <taxon>Idiomarinaceae</taxon>
        <taxon>Pseudidiomarina</taxon>
    </lineage>
</organism>
<dbReference type="Pfam" id="PF00578">
    <property type="entry name" value="AhpC-TSA"/>
    <property type="match status" value="1"/>
</dbReference>
<evidence type="ECO:0000313" key="3">
    <source>
        <dbReference type="Proteomes" id="UP000288789"/>
    </source>
</evidence>
<accession>A0A443YYW2</accession>
<dbReference type="InterPro" id="IPR036249">
    <property type="entry name" value="Thioredoxin-like_sf"/>
</dbReference>
<proteinExistence type="predicted"/>
<feature type="domain" description="Thioredoxin" evidence="1">
    <location>
        <begin position="28"/>
        <end position="163"/>
    </location>
</feature>
<dbReference type="InterPro" id="IPR013766">
    <property type="entry name" value="Thioredoxin_domain"/>
</dbReference>
<protein>
    <submittedName>
        <fullName evidence="2">Protein disulfide oxidoreductase</fullName>
    </submittedName>
</protein>